<dbReference type="RefSeq" id="WP_038986793.1">
    <property type="nucleotide sequence ID" value="NZ_JWJO01000031.1"/>
</dbReference>
<evidence type="ECO:0000313" key="1">
    <source>
        <dbReference type="EMBL" id="KZE81002.1"/>
    </source>
</evidence>
<sequence length="309" mass="34952">MKRKSLFAVMVLATGLTMNSCKNTEVEEKSTEGERNTNSVNFQPEEIVFTNLGTDDDGFEHFSLVSGTENIKDYPRNFSFSNTMITPGAFHIDEVPETIESKEWLGLISDKDNTYKLVPIKPIVSKLFDKEQSESEVVSGVEITQKDQQNCILYIEKQNNLKETNVEVANIPSYIFPGEKVNFVFKGKEYTLYATGTRKLNGVNEADFLNSVENGYDMPKYYVKNYTLRLEIKDGDKINEVMLLSQRYFEEGQVPKVMFGGDINNDNIVDILINTSTEYNVSRPTLYLSDTTNNNVSIQPVAAHESIGC</sequence>
<reference evidence="1 2" key="1">
    <citation type="submission" date="2016-01" db="EMBL/GenBank/DDBJ databases">
        <title>Whole genome sequencing of Myroides marinus L41.</title>
        <authorList>
            <person name="Hong K.W."/>
        </authorList>
    </citation>
    <scope>NUCLEOTIDE SEQUENCE [LARGE SCALE GENOMIC DNA]</scope>
    <source>
        <strain evidence="1 2">L41</strain>
    </source>
</reference>
<comment type="caution">
    <text evidence="1">The sequence shown here is derived from an EMBL/GenBank/DDBJ whole genome shotgun (WGS) entry which is preliminary data.</text>
</comment>
<dbReference type="EMBL" id="LQNU01000054">
    <property type="protein sequence ID" value="KZE81002.1"/>
    <property type="molecule type" value="Genomic_DNA"/>
</dbReference>
<keyword evidence="2" id="KW-1185">Reference proteome</keyword>
<protein>
    <submittedName>
        <fullName evidence="1">Uncharacterized protein</fullName>
    </submittedName>
</protein>
<dbReference type="Proteomes" id="UP000076630">
    <property type="component" value="Unassembled WGS sequence"/>
</dbReference>
<evidence type="ECO:0000313" key="2">
    <source>
        <dbReference type="Proteomes" id="UP000076630"/>
    </source>
</evidence>
<accession>A0A165RDK0</accession>
<name>A0A165RDK0_9FLAO</name>
<dbReference type="OrthoDB" id="1091452at2"/>
<proteinExistence type="predicted"/>
<dbReference type="AlphaFoldDB" id="A0A165RDK0"/>
<gene>
    <name evidence="1" type="ORF">AV926_09525</name>
</gene>
<organism evidence="1 2">
    <name type="scientific">Myroides marinus</name>
    <dbReference type="NCBI Taxonomy" id="703342"/>
    <lineage>
        <taxon>Bacteria</taxon>
        <taxon>Pseudomonadati</taxon>
        <taxon>Bacteroidota</taxon>
        <taxon>Flavobacteriia</taxon>
        <taxon>Flavobacteriales</taxon>
        <taxon>Flavobacteriaceae</taxon>
        <taxon>Myroides</taxon>
    </lineage>
</organism>